<evidence type="ECO:0000256" key="3">
    <source>
        <dbReference type="ARBA" id="ARBA00010651"/>
    </source>
</evidence>
<evidence type="ECO:0000259" key="23">
    <source>
        <dbReference type="PROSITE" id="PS51296"/>
    </source>
</evidence>
<dbReference type="CDD" id="cd03467">
    <property type="entry name" value="Rieske"/>
    <property type="match status" value="1"/>
</dbReference>
<comment type="caution">
    <text evidence="24">The sequence shown here is derived from an EMBL/GenBank/DDBJ whole genome shotgun (WGS) entry which is preliminary data.</text>
</comment>
<comment type="cofactor">
    <cofactor evidence="20">
        <name>[2Fe-2S] cluster</name>
        <dbReference type="ChEBI" id="CHEBI:190135"/>
    </cofactor>
</comment>
<keyword evidence="10" id="KW-0479">Metal-binding</keyword>
<evidence type="ECO:0000256" key="21">
    <source>
        <dbReference type="SAM" id="MobiDB-lite"/>
    </source>
</evidence>
<evidence type="ECO:0000313" key="25">
    <source>
        <dbReference type="Proteomes" id="UP000280668"/>
    </source>
</evidence>
<evidence type="ECO:0000256" key="8">
    <source>
        <dbReference type="ARBA" id="ARBA00022692"/>
    </source>
</evidence>
<dbReference type="AlphaFoldDB" id="A0A3N2B962"/>
<keyword evidence="9" id="KW-0001">2Fe-2S</keyword>
<evidence type="ECO:0000256" key="14">
    <source>
        <dbReference type="ARBA" id="ARBA00023004"/>
    </source>
</evidence>
<evidence type="ECO:0000256" key="1">
    <source>
        <dbReference type="ARBA" id="ARBA00002494"/>
    </source>
</evidence>
<keyword evidence="16 22" id="KW-0472">Membrane</keyword>
<dbReference type="GO" id="GO:0005886">
    <property type="term" value="C:plasma membrane"/>
    <property type="evidence" value="ECO:0007669"/>
    <property type="project" value="UniProtKB-SubCell"/>
</dbReference>
<dbReference type="PROSITE" id="PS51296">
    <property type="entry name" value="RIESKE"/>
    <property type="match status" value="1"/>
</dbReference>
<keyword evidence="13" id="KW-0560">Oxidoreductase</keyword>
<protein>
    <recommendedName>
        <fullName evidence="4">Cytochrome bc1 complex Rieske iron-sulfur subunit</fullName>
    </recommendedName>
    <alternativeName>
        <fullName evidence="18">Cytochrome bc1 reductase complex subunit QcrA</fullName>
    </alternativeName>
    <alternativeName>
        <fullName evidence="19">Rieske iron-sulfur protein</fullName>
    </alternativeName>
</protein>
<evidence type="ECO:0000256" key="2">
    <source>
        <dbReference type="ARBA" id="ARBA00004651"/>
    </source>
</evidence>
<feature type="transmembrane region" description="Helical" evidence="22">
    <location>
        <begin position="82"/>
        <end position="105"/>
    </location>
</feature>
<keyword evidence="14" id="KW-0408">Iron</keyword>
<evidence type="ECO:0000256" key="11">
    <source>
        <dbReference type="ARBA" id="ARBA00022982"/>
    </source>
</evidence>
<sequence>MSKDQHTGTEVAPEEAQTPEVFENPGMEEHRERLADVDPRSAKRNERIIVLILVISALASIAGIVAYAVIPLDGESSSVRQSTLFLGLGLGIGLLGIGVAAIHWAKTLMSNVEYIEERHPQRSDDETRAIAADMMKAGVEDSGIGRRPVLKAALGGAVVLAPLPVVVPLVGNLGGEWNIDAYRHTIWGDTPEGFVGTLPDGSVGRRLARDPDDTPIRAADVTIGSAFHVIPHGMSEEEEYYNEKAKAVVLMVRMDPADLRERPERESWSYDGIVAYSKVCTHVGCPVALYERMTHHLLCPCHQSTFDLADEAKVVFGPADRPLPQLPIAVDDEGYLVATSDFHEPVGPTYWERLQ</sequence>
<gene>
    <name evidence="24" type="ORF">EDD31_0118</name>
</gene>
<keyword evidence="8 22" id="KW-0812">Transmembrane</keyword>
<evidence type="ECO:0000256" key="7">
    <source>
        <dbReference type="ARBA" id="ARBA00022660"/>
    </source>
</evidence>
<feature type="transmembrane region" description="Helical" evidence="22">
    <location>
        <begin position="48"/>
        <end position="70"/>
    </location>
</feature>
<comment type="subcellular location">
    <subcellularLocation>
        <location evidence="2">Cell membrane</location>
        <topology evidence="2">Multi-pass membrane protein</topology>
    </subcellularLocation>
</comment>
<name>A0A3N2B962_9MICO</name>
<feature type="region of interest" description="Disordered" evidence="21">
    <location>
        <begin position="1"/>
        <end position="38"/>
    </location>
</feature>
<dbReference type="EMBL" id="RKHK01000001">
    <property type="protein sequence ID" value="ROR71780.1"/>
    <property type="molecule type" value="Genomic_DNA"/>
</dbReference>
<evidence type="ECO:0000256" key="22">
    <source>
        <dbReference type="SAM" id="Phobius"/>
    </source>
</evidence>
<dbReference type="RefSeq" id="WP_342768002.1">
    <property type="nucleotide sequence ID" value="NZ_RKHK01000001.1"/>
</dbReference>
<keyword evidence="7" id="KW-0679">Respiratory chain</keyword>
<keyword evidence="15" id="KW-0411">Iron-sulfur</keyword>
<dbReference type="GO" id="GO:0016705">
    <property type="term" value="F:oxidoreductase activity, acting on paired donors, with incorporation or reduction of molecular oxygen"/>
    <property type="evidence" value="ECO:0007669"/>
    <property type="project" value="UniProtKB-ARBA"/>
</dbReference>
<keyword evidence="17" id="KW-1015">Disulfide bond</keyword>
<dbReference type="InterPro" id="IPR017941">
    <property type="entry name" value="Rieske_2Fe-2S"/>
</dbReference>
<proteinExistence type="inferred from homology"/>
<dbReference type="GO" id="GO:0051537">
    <property type="term" value="F:2 iron, 2 sulfur cluster binding"/>
    <property type="evidence" value="ECO:0007669"/>
    <property type="project" value="UniProtKB-KW"/>
</dbReference>
<reference evidence="24 25" key="1">
    <citation type="submission" date="2018-11" db="EMBL/GenBank/DDBJ databases">
        <title>Sequencing the genomes of 1000 actinobacteria strains.</title>
        <authorList>
            <person name="Klenk H.-P."/>
        </authorList>
    </citation>
    <scope>NUCLEOTIDE SEQUENCE [LARGE SCALE GENOMIC DNA]</scope>
    <source>
        <strain evidence="24 25">DSM 11294</strain>
    </source>
</reference>
<keyword evidence="12 22" id="KW-1133">Transmembrane helix</keyword>
<evidence type="ECO:0000256" key="15">
    <source>
        <dbReference type="ARBA" id="ARBA00023014"/>
    </source>
</evidence>
<dbReference type="GO" id="GO:0004497">
    <property type="term" value="F:monooxygenase activity"/>
    <property type="evidence" value="ECO:0007669"/>
    <property type="project" value="UniProtKB-ARBA"/>
</dbReference>
<evidence type="ECO:0000256" key="20">
    <source>
        <dbReference type="ARBA" id="ARBA00034078"/>
    </source>
</evidence>
<organism evidence="24 25">
    <name type="scientific">Bogoriella caseilytica</name>
    <dbReference type="NCBI Taxonomy" id="56055"/>
    <lineage>
        <taxon>Bacteria</taxon>
        <taxon>Bacillati</taxon>
        <taxon>Actinomycetota</taxon>
        <taxon>Actinomycetes</taxon>
        <taxon>Micrococcales</taxon>
        <taxon>Bogoriellaceae</taxon>
        <taxon>Bogoriella</taxon>
    </lineage>
</organism>
<evidence type="ECO:0000256" key="5">
    <source>
        <dbReference type="ARBA" id="ARBA00022448"/>
    </source>
</evidence>
<dbReference type="Gene3D" id="2.102.10.10">
    <property type="entry name" value="Rieske [2Fe-2S] iron-sulphur domain"/>
    <property type="match status" value="1"/>
</dbReference>
<evidence type="ECO:0000313" key="24">
    <source>
        <dbReference type="EMBL" id="ROR71780.1"/>
    </source>
</evidence>
<comment type="function">
    <text evidence="1">Iron-sulfur subunit of the cytochrome bc1 complex, an essential component of the respiratory electron transport chain required for ATP synthesis. The bc1 complex catalyzes the oxidation of menaquinol and the reduction of cytochrome c in the respiratory chain. The bc1 complex operates through a Q-cycle mechanism that couples electron transfer to generation of the proton gradient that drives ATP synthesis.</text>
</comment>
<keyword evidence="25" id="KW-1185">Reference proteome</keyword>
<dbReference type="Pfam" id="PF00355">
    <property type="entry name" value="Rieske"/>
    <property type="match status" value="1"/>
</dbReference>
<dbReference type="SUPFAM" id="SSF50022">
    <property type="entry name" value="ISP domain"/>
    <property type="match status" value="1"/>
</dbReference>
<feature type="compositionally biased region" description="Basic and acidic residues" evidence="21">
    <location>
        <begin position="27"/>
        <end position="38"/>
    </location>
</feature>
<evidence type="ECO:0000256" key="10">
    <source>
        <dbReference type="ARBA" id="ARBA00022723"/>
    </source>
</evidence>
<evidence type="ECO:0000256" key="13">
    <source>
        <dbReference type="ARBA" id="ARBA00023002"/>
    </source>
</evidence>
<dbReference type="InterPro" id="IPR014349">
    <property type="entry name" value="Rieske_Fe-S_prot"/>
</dbReference>
<evidence type="ECO:0000256" key="19">
    <source>
        <dbReference type="ARBA" id="ARBA00032409"/>
    </source>
</evidence>
<dbReference type="GO" id="GO:0046872">
    <property type="term" value="F:metal ion binding"/>
    <property type="evidence" value="ECO:0007669"/>
    <property type="project" value="UniProtKB-KW"/>
</dbReference>
<comment type="similarity">
    <text evidence="3">Belongs to the Rieske iron-sulfur protein family.</text>
</comment>
<dbReference type="Pfam" id="PF19297">
    <property type="entry name" value="QcrA_N"/>
    <property type="match status" value="1"/>
</dbReference>
<keyword evidence="11" id="KW-0249">Electron transport</keyword>
<dbReference type="PRINTS" id="PR00162">
    <property type="entry name" value="RIESKE"/>
</dbReference>
<evidence type="ECO:0000256" key="17">
    <source>
        <dbReference type="ARBA" id="ARBA00023157"/>
    </source>
</evidence>
<dbReference type="Proteomes" id="UP000280668">
    <property type="component" value="Unassembled WGS sequence"/>
</dbReference>
<evidence type="ECO:0000256" key="18">
    <source>
        <dbReference type="ARBA" id="ARBA00029586"/>
    </source>
</evidence>
<dbReference type="InterPro" id="IPR005805">
    <property type="entry name" value="Rieske_Fe-S_prot_C"/>
</dbReference>
<feature type="domain" description="Rieske" evidence="23">
    <location>
        <begin position="246"/>
        <end position="337"/>
    </location>
</feature>
<dbReference type="PANTHER" id="PTHR10134">
    <property type="entry name" value="CYTOCHROME B-C1 COMPLEX SUBUNIT RIESKE, MITOCHONDRIAL"/>
    <property type="match status" value="1"/>
</dbReference>
<dbReference type="InterPro" id="IPR045603">
    <property type="entry name" value="QcrA_N"/>
</dbReference>
<keyword evidence="6" id="KW-1003">Cell membrane</keyword>
<evidence type="ECO:0000256" key="9">
    <source>
        <dbReference type="ARBA" id="ARBA00022714"/>
    </source>
</evidence>
<keyword evidence="5" id="KW-0813">Transport</keyword>
<evidence type="ECO:0000256" key="6">
    <source>
        <dbReference type="ARBA" id="ARBA00022475"/>
    </source>
</evidence>
<evidence type="ECO:0000256" key="16">
    <source>
        <dbReference type="ARBA" id="ARBA00023136"/>
    </source>
</evidence>
<dbReference type="InterPro" id="IPR036922">
    <property type="entry name" value="Rieske_2Fe-2S_sf"/>
</dbReference>
<evidence type="ECO:0000256" key="12">
    <source>
        <dbReference type="ARBA" id="ARBA00022989"/>
    </source>
</evidence>
<accession>A0A3N2B962</accession>
<evidence type="ECO:0000256" key="4">
    <source>
        <dbReference type="ARBA" id="ARBA00015816"/>
    </source>
</evidence>